<evidence type="ECO:0000313" key="1">
    <source>
        <dbReference type="EMBL" id="MCK7593934.1"/>
    </source>
</evidence>
<protein>
    <submittedName>
        <fullName evidence="1">DUF493 family protein</fullName>
    </submittedName>
</protein>
<gene>
    <name evidence="1" type="ORF">M0G41_09645</name>
</gene>
<dbReference type="InterPro" id="IPR007454">
    <property type="entry name" value="UPF0250_YbeD-like"/>
</dbReference>
<accession>A0ABT0GHB1</accession>
<sequence>MKLTPQSPDQGFQFPGEFELTAMGPAAAELAALVPGLLREAGVAGVSEVLRTRPSSNGNYLSVTVAVFAETREHYEAAHEVLRKHPDIKWTL</sequence>
<dbReference type="SUPFAM" id="SSF117991">
    <property type="entry name" value="YbeD/HP0495-like"/>
    <property type="match status" value="1"/>
</dbReference>
<dbReference type="EMBL" id="JALNMH010000007">
    <property type="protein sequence ID" value="MCK7593934.1"/>
    <property type="molecule type" value="Genomic_DNA"/>
</dbReference>
<keyword evidence="2" id="KW-1185">Reference proteome</keyword>
<comment type="caution">
    <text evidence="1">The sequence shown here is derived from an EMBL/GenBank/DDBJ whole genome shotgun (WGS) entry which is preliminary data.</text>
</comment>
<evidence type="ECO:0000313" key="2">
    <source>
        <dbReference type="Proteomes" id="UP001431449"/>
    </source>
</evidence>
<organism evidence="1 2">
    <name type="scientific">Pseudomarimonas salicorniae</name>
    <dbReference type="NCBI Taxonomy" id="2933270"/>
    <lineage>
        <taxon>Bacteria</taxon>
        <taxon>Pseudomonadati</taxon>
        <taxon>Pseudomonadota</taxon>
        <taxon>Gammaproteobacteria</taxon>
        <taxon>Lysobacterales</taxon>
        <taxon>Lysobacteraceae</taxon>
        <taxon>Pseudomarimonas</taxon>
    </lineage>
</organism>
<dbReference type="Pfam" id="PF04359">
    <property type="entry name" value="DUF493"/>
    <property type="match status" value="1"/>
</dbReference>
<proteinExistence type="predicted"/>
<dbReference type="InterPro" id="IPR027471">
    <property type="entry name" value="YbeD-like_sf"/>
</dbReference>
<reference evidence="1" key="1">
    <citation type="submission" date="2022-04" db="EMBL/GenBank/DDBJ databases">
        <title>Lysobacter sp. CAU 1642 isolated from sea sand.</title>
        <authorList>
            <person name="Kim W."/>
        </authorList>
    </citation>
    <scope>NUCLEOTIDE SEQUENCE</scope>
    <source>
        <strain evidence="1">CAU 1642</strain>
    </source>
</reference>
<name>A0ABT0GHB1_9GAMM</name>
<dbReference type="RefSeq" id="WP_248208659.1">
    <property type="nucleotide sequence ID" value="NZ_JALNMH010000007.1"/>
</dbReference>
<dbReference type="Proteomes" id="UP001431449">
    <property type="component" value="Unassembled WGS sequence"/>
</dbReference>
<dbReference type="Gene3D" id="3.30.70.260">
    <property type="match status" value="1"/>
</dbReference>